<feature type="domain" description="PB1" evidence="2">
    <location>
        <begin position="39"/>
        <end position="121"/>
    </location>
</feature>
<accession>W9RKN4</accession>
<dbReference type="InterPro" id="IPR053793">
    <property type="entry name" value="PB1-like"/>
</dbReference>
<keyword evidence="4" id="KW-1185">Reference proteome</keyword>
<organism evidence="3 4">
    <name type="scientific">Morus notabilis</name>
    <dbReference type="NCBI Taxonomy" id="981085"/>
    <lineage>
        <taxon>Eukaryota</taxon>
        <taxon>Viridiplantae</taxon>
        <taxon>Streptophyta</taxon>
        <taxon>Embryophyta</taxon>
        <taxon>Tracheophyta</taxon>
        <taxon>Spermatophyta</taxon>
        <taxon>Magnoliopsida</taxon>
        <taxon>eudicotyledons</taxon>
        <taxon>Gunneridae</taxon>
        <taxon>Pentapetalae</taxon>
        <taxon>rosids</taxon>
        <taxon>fabids</taxon>
        <taxon>Rosales</taxon>
        <taxon>Moraceae</taxon>
        <taxon>Moreae</taxon>
        <taxon>Morus</taxon>
    </lineage>
</organism>
<evidence type="ECO:0000259" key="2">
    <source>
        <dbReference type="PROSITE" id="PS51745"/>
    </source>
</evidence>
<dbReference type="Proteomes" id="UP000030645">
    <property type="component" value="Unassembled WGS sequence"/>
</dbReference>
<protein>
    <recommendedName>
        <fullName evidence="2">PB1 domain-containing protein</fullName>
    </recommendedName>
</protein>
<comment type="subunit">
    <text evidence="1">Homodimers and heterodimers.</text>
</comment>
<dbReference type="Gene3D" id="1.10.8.10">
    <property type="entry name" value="DNA helicase RuvA subunit, C-terminal domain"/>
    <property type="match status" value="1"/>
</dbReference>
<dbReference type="Pfam" id="PF00564">
    <property type="entry name" value="PB1"/>
    <property type="match status" value="1"/>
</dbReference>
<sequence>MESTVYLPCARLSHHAEGKNLLRRRELPGVTDVGPRGTRSLSDVKYGHIIRRLVVDTENLFLDLSRLKQKIICLFNFTPDIEFDLEYVDEHNDKVALVDDEDYSEAARQNLNPLWIFVTSKTFRTSNDQIFFPEEVLEIARPLILRACMELVIELLNVSSLLIASLEPKLVINKYAREVSKPKESKDAKFVEEIKLGQGDHVVAKSEGTSVGLSTFPISLNVDHENYNLQTRDVDLNLPSPISSSFDCLYKNEEAQIRDDLDPNTSHEEQASNYVSPTNLLRELSGKGNQPKMIKDNDYLQEEDVDMDRINISDDSSIASDGDNDIQLSVDPDESLLVDNMSIEGDFIDVEALLVMTTNFYERNSVEEVVVAILAEMGFINNNFTKEILKVHDYNIEHSMDDLCGDSEWDLMLDELQVQEIENDSKDEESGNALQFARARRLGHIGRVGGPTRRLGEVVWVYLAIKAATTMVDLKLELQQYRVRALPALALLHFVEYV</sequence>
<evidence type="ECO:0000313" key="4">
    <source>
        <dbReference type="Proteomes" id="UP000030645"/>
    </source>
</evidence>
<dbReference type="Pfam" id="PF24932">
    <property type="entry name" value="UBA_NBR1_C"/>
    <property type="match status" value="1"/>
</dbReference>
<proteinExistence type="predicted"/>
<dbReference type="EMBL" id="KE344869">
    <property type="protein sequence ID" value="EXB82540.1"/>
    <property type="molecule type" value="Genomic_DNA"/>
</dbReference>
<dbReference type="InterPro" id="IPR000270">
    <property type="entry name" value="PB1_dom"/>
</dbReference>
<name>W9RKN4_9ROSA</name>
<gene>
    <name evidence="3" type="ORF">L484_027717</name>
</gene>
<evidence type="ECO:0000313" key="3">
    <source>
        <dbReference type="EMBL" id="EXB82540.1"/>
    </source>
</evidence>
<dbReference type="PROSITE" id="PS51745">
    <property type="entry name" value="PB1"/>
    <property type="match status" value="1"/>
</dbReference>
<dbReference type="AlphaFoldDB" id="W9RKN4"/>
<dbReference type="STRING" id="981085.W9RKN4"/>
<dbReference type="PANTHER" id="PTHR20930:SF0">
    <property type="entry name" value="PROTEIN ILRUN"/>
    <property type="match status" value="1"/>
</dbReference>
<dbReference type="Gene3D" id="3.10.20.90">
    <property type="entry name" value="Phosphatidylinositol 3-kinase Catalytic Subunit, Chain A, domain 1"/>
    <property type="match status" value="1"/>
</dbReference>
<reference evidence="4" key="1">
    <citation type="submission" date="2013-01" db="EMBL/GenBank/DDBJ databases">
        <title>Draft Genome Sequence of a Mulberry Tree, Morus notabilis C.K. Schneid.</title>
        <authorList>
            <person name="He N."/>
            <person name="Zhao S."/>
        </authorList>
    </citation>
    <scope>NUCLEOTIDE SEQUENCE</scope>
</reference>
<evidence type="ECO:0000256" key="1">
    <source>
        <dbReference type="ARBA" id="ARBA00011726"/>
    </source>
</evidence>
<dbReference type="InterPro" id="IPR056893">
    <property type="entry name" value="UBA_Nbr1_C"/>
</dbReference>
<dbReference type="SUPFAM" id="SSF54277">
    <property type="entry name" value="CAD &amp; PB1 domains"/>
    <property type="match status" value="1"/>
</dbReference>
<dbReference type="PANTHER" id="PTHR20930">
    <property type="entry name" value="OVARIAN CARCINOMA ANTIGEN CA125-RELATED"/>
    <property type="match status" value="1"/>
</dbReference>